<keyword evidence="2" id="KW-1185">Reference proteome</keyword>
<accession>R9PDH3</accession>
<dbReference type="EMBL" id="DF238831">
    <property type="protein sequence ID" value="GAC99287.1"/>
    <property type="molecule type" value="Genomic_DNA"/>
</dbReference>
<name>R9PDH3_PSEHS</name>
<organism evidence="1 2">
    <name type="scientific">Pseudozyma hubeiensis (strain SY62)</name>
    <name type="common">Yeast</name>
    <dbReference type="NCBI Taxonomy" id="1305764"/>
    <lineage>
        <taxon>Eukaryota</taxon>
        <taxon>Fungi</taxon>
        <taxon>Dikarya</taxon>
        <taxon>Basidiomycota</taxon>
        <taxon>Ustilaginomycotina</taxon>
        <taxon>Ustilaginomycetes</taxon>
        <taxon>Ustilaginales</taxon>
        <taxon>Ustilaginaceae</taxon>
        <taxon>Pseudozyma</taxon>
    </lineage>
</organism>
<proteinExistence type="predicted"/>
<reference evidence="2" key="1">
    <citation type="journal article" date="2013" name="Genome Announc.">
        <title>Draft genome sequence of the basidiomycetous yeast-like fungus Pseudozyma hubeiensis SY62, which produces an abundant amount of the biosurfactant mannosylerythritol lipids.</title>
        <authorList>
            <person name="Konishi M."/>
            <person name="Hatada Y."/>
            <person name="Horiuchi J."/>
        </authorList>
    </citation>
    <scope>NUCLEOTIDE SEQUENCE [LARGE SCALE GENOMIC DNA]</scope>
    <source>
        <strain evidence="2">SY62</strain>
    </source>
</reference>
<dbReference type="RefSeq" id="XP_012192874.1">
    <property type="nucleotide sequence ID" value="XM_012337484.1"/>
</dbReference>
<gene>
    <name evidence="1" type="ORF">PHSY_006888</name>
</gene>
<dbReference type="GeneID" id="24112153"/>
<evidence type="ECO:0000313" key="2">
    <source>
        <dbReference type="Proteomes" id="UP000014071"/>
    </source>
</evidence>
<protein>
    <submittedName>
        <fullName evidence="1">Uncharacterized protein</fullName>
    </submittedName>
</protein>
<dbReference type="AlphaFoldDB" id="R9PDH3"/>
<sequence>MRLTGNCTPHANSPRVDKRGTEYCRVRCDDWQVLLSRKKTSSGILPIVKGEEKRRFLRAQPRCIFSRAPQLLLRSWTPSRPSVTWIDMAAAGIGVVGRAADWTDPELL</sequence>
<evidence type="ECO:0000313" key="1">
    <source>
        <dbReference type="EMBL" id="GAC99287.1"/>
    </source>
</evidence>
<dbReference type="HOGENOM" id="CLU_2198120_0_0_1"/>
<dbReference type="Proteomes" id="UP000014071">
    <property type="component" value="Unassembled WGS sequence"/>
</dbReference>